<evidence type="ECO:0000259" key="2">
    <source>
        <dbReference type="PROSITE" id="PS50234"/>
    </source>
</evidence>
<reference evidence="4" key="1">
    <citation type="submission" date="2025-08" db="UniProtKB">
        <authorList>
            <consortium name="Ensembl"/>
        </authorList>
    </citation>
    <scope>IDENTIFICATION</scope>
</reference>
<name>A0A8C8EM20_ONCTS</name>
<dbReference type="InterPro" id="IPR002035">
    <property type="entry name" value="VWF_A"/>
</dbReference>
<proteinExistence type="predicted"/>
<feature type="compositionally biased region" description="Low complexity" evidence="1">
    <location>
        <begin position="742"/>
        <end position="756"/>
    </location>
</feature>
<evidence type="ECO:0000256" key="1">
    <source>
        <dbReference type="SAM" id="MobiDB-lite"/>
    </source>
</evidence>
<dbReference type="Gene3D" id="3.40.50.410">
    <property type="entry name" value="von Willebrand factor, type A domain"/>
    <property type="match status" value="1"/>
</dbReference>
<dbReference type="PANTHER" id="PTHR46299:SF1">
    <property type="entry name" value="VON WILLEBRAND FACTOR A DOMAIN-CONTAINING PROTEIN 5B1"/>
    <property type="match status" value="1"/>
</dbReference>
<dbReference type="Proteomes" id="UP000694402">
    <property type="component" value="Unassembled WGS sequence"/>
</dbReference>
<evidence type="ECO:0008006" key="6">
    <source>
        <dbReference type="Google" id="ProtNLM"/>
    </source>
</evidence>
<dbReference type="InterPro" id="IPR036465">
    <property type="entry name" value="vWFA_dom_sf"/>
</dbReference>
<organism evidence="4 5">
    <name type="scientific">Oncorhynchus tshawytscha</name>
    <name type="common">Chinook salmon</name>
    <name type="synonym">Salmo tshawytscha</name>
    <dbReference type="NCBI Taxonomy" id="74940"/>
    <lineage>
        <taxon>Eukaryota</taxon>
        <taxon>Metazoa</taxon>
        <taxon>Chordata</taxon>
        <taxon>Craniata</taxon>
        <taxon>Vertebrata</taxon>
        <taxon>Euteleostomi</taxon>
        <taxon>Actinopterygii</taxon>
        <taxon>Neopterygii</taxon>
        <taxon>Teleostei</taxon>
        <taxon>Protacanthopterygii</taxon>
        <taxon>Salmoniformes</taxon>
        <taxon>Salmonidae</taxon>
        <taxon>Salmoninae</taxon>
        <taxon>Oncorhynchus</taxon>
    </lineage>
</organism>
<feature type="compositionally biased region" description="Low complexity" evidence="1">
    <location>
        <begin position="790"/>
        <end position="799"/>
    </location>
</feature>
<dbReference type="GeneTree" id="ENSGT00940000158938"/>
<evidence type="ECO:0000313" key="4">
    <source>
        <dbReference type="Ensembl" id="ENSOTSP00005013132.1"/>
    </source>
</evidence>
<sequence length="1337" mass="146797">MPGLINKGSQNALPLSVCEITSCVRGYTLALTASMTYNNFEDNPIEGVFIYPLEECSTVVGFEAMISNQIITVQIKDKSKIDDCYFDCCTTTNGALQSGSGHIVLDEDLERTVLVVNLGVIPPLETVNVLVSTSSELPTLPNGGIRVTSPTVCTPRVQRTINEEQGLSPNFHNRARGSRHNCALDPNEQTPITPQLYMAQLLEEEAINSIDYEFSFQLEIRAPYLLAGVESPSHAIRADADPLARSATSVVITLADKYTYDCPVEIIIYPSDPHLPLVLIEDGDMTLEEYDEHLTGKSDYIKAIKKDSSNEKKVDIIRKRLHKDILHNPAVMLNFCPDLKSMTSDLRKVHGEFIFLIDRSGSMSGVNISCVKDAMVVILKSIVPASLFNIIGFGSTFKTLFSTSQSYDEETVTMACEYIRKIRADMGGTNILAPLNWILRQPMHVGHPRMLFLITDGAVSNTGKVIELVRSHARYTRCYTFGIGQSACRRLVTGLATVSKGTAEFLAEGERLQPKMIKSLKKTMAPVLSDIAIDWLFPETKEVLLSPVGSTFLFPGDHLIGYSVVCDTTRYHPNPKSDKRKHYSMMRSNDSVSSVFYHSQEEDPGTTTGFSDCQGTHRDIHSSPLFDSYQDSMSESSPGPTKHNDMGMDSKTSPRRRGYSTNQIVDYNTNMKKTYTPSDPSSVEGKHPLRRAKVQELNGQTSPDYGAQWKTECQPQLVSLCATSATAIRGCPTNGAPHRSSPQQEGAPQEAAPEQAHSPGSKLQARATRSWAYTEHTLGGARNTVGEDGSSSTDPSVSSFGDADCYPNQLCEIETPQEPPATPDLISAPQDRDLGKGFCKVVVSGLLCGKPVKWEVTFDIEPYLKGREREEKVHEELWNETFHHLAGRSIIQDFEHMVDQECEIEHGSGRRYRLYAIHTSKACNILSKYTAFVPVDLDTNEYLQTYIDYVNPGRKKVSHSGNRKNRGYSIGLGRSQSGCMSEEAEVGHLPTSLEDGGSSCSTPSSSTWERCSFTGASLSASQRSPSVTSDQKSVESLFSAKLTLNRTRLLTRAARGFMFRSHSKTSDSVGESENENKDYIPLVSLQLACGAFCLDIALCEAINVSMDKLKWTSPFTSHRVSLGHHVSHSASRRSNSSAADNSHRSTSPSPFQSSAKETETSLAGHHQHKPGDLVVSSHRQGGHSPSHLARSPRTEGWPGSSPSFLGGPSTPTSSTYAEHPLSPHSQTDSGRDSESESVETPPAAPPGGPGSRKRLNTEGMVWATAVALAWLEHSSASYFIEWELIAAKASMWLSAQTIPEGKDLASVKSAANQLFIILRHWDENLQLNMLCYNPNSV</sequence>
<feature type="compositionally biased region" description="Polar residues" evidence="1">
    <location>
        <begin position="629"/>
        <end position="639"/>
    </location>
</feature>
<feature type="region of interest" description="Disordered" evidence="1">
    <location>
        <begin position="594"/>
        <end position="686"/>
    </location>
</feature>
<feature type="compositionally biased region" description="Polar residues" evidence="1">
    <location>
        <begin position="659"/>
        <end position="681"/>
    </location>
</feature>
<dbReference type="SUPFAM" id="SSF53300">
    <property type="entry name" value="vWA-like"/>
    <property type="match status" value="1"/>
</dbReference>
<reference evidence="4" key="2">
    <citation type="submission" date="2025-09" db="UniProtKB">
        <authorList>
            <consortium name="Ensembl"/>
        </authorList>
    </citation>
    <scope>IDENTIFICATION</scope>
</reference>
<feature type="region of interest" description="Disordered" evidence="1">
    <location>
        <begin position="1124"/>
        <end position="1255"/>
    </location>
</feature>
<dbReference type="PROSITE" id="PS51468">
    <property type="entry name" value="VIT"/>
    <property type="match status" value="1"/>
</dbReference>
<feature type="compositionally biased region" description="Polar residues" evidence="1">
    <location>
        <begin position="605"/>
        <end position="614"/>
    </location>
</feature>
<accession>A0A8C8EM20</accession>
<dbReference type="SMART" id="SM00327">
    <property type="entry name" value="VWA"/>
    <property type="match status" value="1"/>
</dbReference>
<feature type="domain" description="VIT" evidence="3">
    <location>
        <begin position="1"/>
        <end position="135"/>
    </location>
</feature>
<evidence type="ECO:0000259" key="3">
    <source>
        <dbReference type="PROSITE" id="PS51468"/>
    </source>
</evidence>
<dbReference type="InterPro" id="IPR013694">
    <property type="entry name" value="VIT"/>
</dbReference>
<gene>
    <name evidence="4" type="primary">VWA5B1</name>
</gene>
<keyword evidence="5" id="KW-1185">Reference proteome</keyword>
<feature type="compositionally biased region" description="Polar residues" evidence="1">
    <location>
        <begin position="1146"/>
        <end position="1155"/>
    </location>
</feature>
<dbReference type="Pfam" id="PF13757">
    <property type="entry name" value="VIT_2"/>
    <property type="match status" value="1"/>
</dbReference>
<feature type="domain" description="VWFA" evidence="2">
    <location>
        <begin position="352"/>
        <end position="520"/>
    </location>
</feature>
<dbReference type="Ensembl" id="ENSOTST00005014363.2">
    <property type="protein sequence ID" value="ENSOTSP00005013132.1"/>
    <property type="gene ID" value="ENSOTSG00005006709.2"/>
</dbReference>
<dbReference type="Pfam" id="PF13768">
    <property type="entry name" value="VWA_3"/>
    <property type="match status" value="1"/>
</dbReference>
<evidence type="ECO:0000313" key="5">
    <source>
        <dbReference type="Proteomes" id="UP000694402"/>
    </source>
</evidence>
<dbReference type="InterPro" id="IPR052627">
    <property type="entry name" value="VWA_domain-containing"/>
</dbReference>
<feature type="compositionally biased region" description="Low complexity" evidence="1">
    <location>
        <begin position="1198"/>
        <end position="1215"/>
    </location>
</feature>
<feature type="region of interest" description="Disordered" evidence="1">
    <location>
        <begin position="732"/>
        <end position="799"/>
    </location>
</feature>
<dbReference type="PANTHER" id="PTHR46299">
    <property type="entry name" value="VON WILLEBRAND FACTOR A DOMAIN-CONTAINING PROTEIN 5B2-RELATED"/>
    <property type="match status" value="1"/>
</dbReference>
<dbReference type="PROSITE" id="PS50234">
    <property type="entry name" value="VWFA"/>
    <property type="match status" value="1"/>
</dbReference>
<protein>
    <recommendedName>
        <fullName evidence="6">von Willebrand factor A domain-containing protein 5B1</fullName>
    </recommendedName>
</protein>